<dbReference type="Proteomes" id="UP000515811">
    <property type="component" value="Chromosome"/>
</dbReference>
<keyword evidence="2" id="KW-1185">Reference proteome</keyword>
<dbReference type="KEGG" id="drg:H9K76_19415"/>
<evidence type="ECO:0000313" key="1">
    <source>
        <dbReference type="EMBL" id="QNN56665.1"/>
    </source>
</evidence>
<reference evidence="1 2" key="1">
    <citation type="submission" date="2020-08" db="EMBL/GenBank/DDBJ databases">
        <title>Genome sequence of Diaphorobacter ruginosibacter DSM 27467T.</title>
        <authorList>
            <person name="Hyun D.-W."/>
            <person name="Bae J.-W."/>
        </authorList>
    </citation>
    <scope>NUCLEOTIDE SEQUENCE [LARGE SCALE GENOMIC DNA]</scope>
    <source>
        <strain evidence="1 2">DSM 27467</strain>
    </source>
</reference>
<organism evidence="1 2">
    <name type="scientific">Diaphorobacter ruginosibacter</name>
    <dbReference type="NCBI Taxonomy" id="1715720"/>
    <lineage>
        <taxon>Bacteria</taxon>
        <taxon>Pseudomonadati</taxon>
        <taxon>Pseudomonadota</taxon>
        <taxon>Betaproteobacteria</taxon>
        <taxon>Burkholderiales</taxon>
        <taxon>Comamonadaceae</taxon>
        <taxon>Diaphorobacter</taxon>
    </lineage>
</organism>
<dbReference type="AlphaFoldDB" id="A0A7G9RM40"/>
<name>A0A7G9RM40_9BURK</name>
<accession>A0A7G9RM40</accession>
<dbReference type="RefSeq" id="WP_187596931.1">
    <property type="nucleotide sequence ID" value="NZ_CP060714.1"/>
</dbReference>
<dbReference type="EMBL" id="CP060714">
    <property type="protein sequence ID" value="QNN56665.1"/>
    <property type="molecule type" value="Genomic_DNA"/>
</dbReference>
<sequence>MVFIQRLKVPRFYLSPLWLAPRGGMTPENRMAFEQGVAARFHCCSQLVGIH</sequence>
<evidence type="ECO:0000313" key="2">
    <source>
        <dbReference type="Proteomes" id="UP000515811"/>
    </source>
</evidence>
<protein>
    <submittedName>
        <fullName evidence="1">Uncharacterized protein</fullName>
    </submittedName>
</protein>
<proteinExistence type="predicted"/>
<gene>
    <name evidence="1" type="ORF">H9K76_19415</name>
</gene>